<protein>
    <submittedName>
        <fullName evidence="4">Transglycosylase SLT domain-containing protein</fullName>
    </submittedName>
</protein>
<feature type="compositionally biased region" description="Low complexity" evidence="2">
    <location>
        <begin position="302"/>
        <end position="331"/>
    </location>
</feature>
<name>A0ABW0HJC4_9HYPH</name>
<evidence type="ECO:0000313" key="4">
    <source>
        <dbReference type="EMBL" id="MFC5396084.1"/>
    </source>
</evidence>
<evidence type="ECO:0000313" key="5">
    <source>
        <dbReference type="Proteomes" id="UP001596104"/>
    </source>
</evidence>
<organism evidence="4 5">
    <name type="scientific">Bosea vestrisii</name>
    <dbReference type="NCBI Taxonomy" id="151416"/>
    <lineage>
        <taxon>Bacteria</taxon>
        <taxon>Pseudomonadati</taxon>
        <taxon>Pseudomonadota</taxon>
        <taxon>Alphaproteobacteria</taxon>
        <taxon>Hyphomicrobiales</taxon>
        <taxon>Boseaceae</taxon>
        <taxon>Bosea</taxon>
    </lineage>
</organism>
<dbReference type="EMBL" id="JBHSLV010000066">
    <property type="protein sequence ID" value="MFC5396084.1"/>
    <property type="molecule type" value="Genomic_DNA"/>
</dbReference>
<dbReference type="Proteomes" id="UP001596104">
    <property type="component" value="Unassembled WGS sequence"/>
</dbReference>
<comment type="similarity">
    <text evidence="1">Belongs to the virb1 family.</text>
</comment>
<evidence type="ECO:0000259" key="3">
    <source>
        <dbReference type="Pfam" id="PF01464"/>
    </source>
</evidence>
<evidence type="ECO:0000256" key="1">
    <source>
        <dbReference type="ARBA" id="ARBA00009387"/>
    </source>
</evidence>
<dbReference type="RefSeq" id="WP_377012361.1">
    <property type="nucleotide sequence ID" value="NZ_JBHSLV010000066.1"/>
</dbReference>
<feature type="region of interest" description="Disordered" evidence="2">
    <location>
        <begin position="281"/>
        <end position="379"/>
    </location>
</feature>
<reference evidence="5" key="1">
    <citation type="journal article" date="2019" name="Int. J. Syst. Evol. Microbiol.">
        <title>The Global Catalogue of Microorganisms (GCM) 10K type strain sequencing project: providing services to taxonomists for standard genome sequencing and annotation.</title>
        <authorList>
            <consortium name="The Broad Institute Genomics Platform"/>
            <consortium name="The Broad Institute Genome Sequencing Center for Infectious Disease"/>
            <person name="Wu L."/>
            <person name="Ma J."/>
        </authorList>
    </citation>
    <scope>NUCLEOTIDE SEQUENCE [LARGE SCALE GENOMIC DNA]</scope>
    <source>
        <strain evidence="5">CGMCC 1.16326</strain>
    </source>
</reference>
<keyword evidence="5" id="KW-1185">Reference proteome</keyword>
<feature type="domain" description="Transglycosylase SLT" evidence="3">
    <location>
        <begin position="21"/>
        <end position="74"/>
    </location>
</feature>
<accession>A0ABW0HJC4</accession>
<dbReference type="SUPFAM" id="SSF53955">
    <property type="entry name" value="Lysozyme-like"/>
    <property type="match status" value="1"/>
</dbReference>
<proteinExistence type="inferred from homology"/>
<comment type="caution">
    <text evidence="4">The sequence shown here is derived from an EMBL/GenBank/DDBJ whole genome shotgun (WGS) entry which is preliminary data.</text>
</comment>
<dbReference type="InterPro" id="IPR023346">
    <property type="entry name" value="Lysozyme-like_dom_sf"/>
</dbReference>
<dbReference type="Gene3D" id="1.10.530.10">
    <property type="match status" value="1"/>
</dbReference>
<dbReference type="InterPro" id="IPR008258">
    <property type="entry name" value="Transglycosylase_SLT_dom_1"/>
</dbReference>
<sequence length="379" mass="39287">MFLFSTPSTRETTPANPVVSAIKQGADKTGVGFDYLLKTAQRESSLEPDAKARTSSATGLFQFIEQTWLSIMRQEGPKQGMANYAGAISEDGSGRLTVSDPALREKILQLRTDPQVATVMAGALTQKNAEQLGQALGRQPQAGELYMAHVLGARGASDLIRTAGNDPTRAAARDFPEAAAANRSIFYDKAGRARSAQEVYGLLAASHANTQVAATTGAMLAQARPTGAATTAAAYAAEPAVAPIAAALAPGRAKGLIGLFSTEGSRAPVSKAVANLWTTPRAGNASRTTDDDPATRYFPRVGSASSEGETSSGGKTSKTEGASGSTAAAASVNAPLPPSRPRDLAVADTQTASSETVAPRRQRRGPLDLSQFMTHGRRG</sequence>
<gene>
    <name evidence="4" type="ORF">ACFPPC_25930</name>
</gene>
<dbReference type="Pfam" id="PF01464">
    <property type="entry name" value="SLT"/>
    <property type="match status" value="1"/>
</dbReference>
<evidence type="ECO:0000256" key="2">
    <source>
        <dbReference type="SAM" id="MobiDB-lite"/>
    </source>
</evidence>